<evidence type="ECO:0000259" key="1">
    <source>
        <dbReference type="Pfam" id="PF13304"/>
    </source>
</evidence>
<feature type="domain" description="ATPase AAA-type core" evidence="1">
    <location>
        <begin position="476"/>
        <end position="556"/>
    </location>
</feature>
<proteinExistence type="predicted"/>
<dbReference type="InterPro" id="IPR027417">
    <property type="entry name" value="P-loop_NTPase"/>
</dbReference>
<dbReference type="Pfam" id="PF13304">
    <property type="entry name" value="AAA_21"/>
    <property type="match status" value="1"/>
</dbReference>
<dbReference type="PANTHER" id="PTHR43581">
    <property type="entry name" value="ATP/GTP PHOSPHATASE"/>
    <property type="match status" value="1"/>
</dbReference>
<accession>A0ABV8JDR1</accession>
<dbReference type="Proteomes" id="UP001595867">
    <property type="component" value="Unassembled WGS sequence"/>
</dbReference>
<name>A0ABV8JDR1_9ACTN</name>
<dbReference type="InterPro" id="IPR038729">
    <property type="entry name" value="Rad50/SbcC_AAA"/>
</dbReference>
<keyword evidence="4" id="KW-1185">Reference proteome</keyword>
<dbReference type="RefSeq" id="WP_378073502.1">
    <property type="nucleotide sequence ID" value="NZ_JBHSBL010000041.1"/>
</dbReference>
<sequence>MERERARNHFAVPEELRRQSRFEFSAYRAPAVREALFRLFHGKCAFCESPADDIMHFRPEGGVVHSDGTFLPDHYWWLSGEWDNLYPSCAFCNRHLASGRGGRFPLETESSRAPVEASAEQLAEELPLLLDPCRDRPEDHLLFEVTGEVAGLTLRGQTTITLAGLNRPELVEKRRRLAAGLTRLLHAVWDNLEGPAADDVAGPLRELLRAVREEQPYVALARQIVGEFHDILPPHLRALFDGTGTPPLPDRETPPVPHDEFLADQEDFSLARPGDAETYRAFRRYVEHVSIRNVKAIRELDLDLTRSAARTAPWTVLLGENAAGKSTVLQAITLALIGRDGVERLGLDARVFIRRSQGVSSGSVSVRLSGSTRERTLRFTHHGFEYENAEEPQTLVLAYGETRLLPAPDLPSAAGQEWGRVEGLFRPARALIDAEQWLIDAEPPTFDYVAGAIRDLLGLPAGQWLHRNRTSVWVTEKGRRIPLGELSTGWQSVLATVIDILEMVTRLWPKPDLAEGIVLLDELGAHLHPRWRLRLVTGLREMLPGMQFIASTHEPLCLRGVKEHETVLMRRDAQGLAFATTDLPAPTDMRVDQLLTSRFFGLGSTLDPDLDAKFDEYYELLAIPETSLTPEQQDTRERLAFELQTQGVLGHSRRDQLVYEAIDSFLAGERATGREDPELKESTLRRARQLWTLARQDEDVRE</sequence>
<dbReference type="PANTHER" id="PTHR43581:SF2">
    <property type="entry name" value="EXCINUCLEASE ATPASE SUBUNIT"/>
    <property type="match status" value="1"/>
</dbReference>
<evidence type="ECO:0000259" key="2">
    <source>
        <dbReference type="Pfam" id="PF13476"/>
    </source>
</evidence>
<dbReference type="InterPro" id="IPR051396">
    <property type="entry name" value="Bact_Antivir_Def_Nuclease"/>
</dbReference>
<evidence type="ECO:0000313" key="3">
    <source>
        <dbReference type="EMBL" id="MFC4072628.1"/>
    </source>
</evidence>
<dbReference type="SUPFAM" id="SSF52540">
    <property type="entry name" value="P-loop containing nucleoside triphosphate hydrolases"/>
    <property type="match status" value="1"/>
</dbReference>
<comment type="caution">
    <text evidence="3">The sequence shown here is derived from an EMBL/GenBank/DDBJ whole genome shotgun (WGS) entry which is preliminary data.</text>
</comment>
<reference evidence="4" key="1">
    <citation type="journal article" date="2019" name="Int. J. Syst. Evol. Microbiol.">
        <title>The Global Catalogue of Microorganisms (GCM) 10K type strain sequencing project: providing services to taxonomists for standard genome sequencing and annotation.</title>
        <authorList>
            <consortium name="The Broad Institute Genomics Platform"/>
            <consortium name="The Broad Institute Genome Sequencing Center for Infectious Disease"/>
            <person name="Wu L."/>
            <person name="Ma J."/>
        </authorList>
    </citation>
    <scope>NUCLEOTIDE SEQUENCE [LARGE SCALE GENOMIC DNA]</scope>
    <source>
        <strain evidence="4">TBRC 5832</strain>
    </source>
</reference>
<dbReference type="EMBL" id="JBHSBL010000041">
    <property type="protein sequence ID" value="MFC4072628.1"/>
    <property type="molecule type" value="Genomic_DNA"/>
</dbReference>
<evidence type="ECO:0000313" key="4">
    <source>
        <dbReference type="Proteomes" id="UP001595867"/>
    </source>
</evidence>
<dbReference type="Pfam" id="PF13476">
    <property type="entry name" value="AAA_23"/>
    <property type="match status" value="1"/>
</dbReference>
<organism evidence="3 4">
    <name type="scientific">Actinoplanes subglobosus</name>
    <dbReference type="NCBI Taxonomy" id="1547892"/>
    <lineage>
        <taxon>Bacteria</taxon>
        <taxon>Bacillati</taxon>
        <taxon>Actinomycetota</taxon>
        <taxon>Actinomycetes</taxon>
        <taxon>Micromonosporales</taxon>
        <taxon>Micromonosporaceae</taxon>
        <taxon>Actinoplanes</taxon>
    </lineage>
</organism>
<dbReference type="Gene3D" id="3.40.50.300">
    <property type="entry name" value="P-loop containing nucleotide triphosphate hydrolases"/>
    <property type="match status" value="2"/>
</dbReference>
<dbReference type="InterPro" id="IPR003959">
    <property type="entry name" value="ATPase_AAA_core"/>
</dbReference>
<protein>
    <submittedName>
        <fullName evidence="3">AAA family ATPase</fullName>
    </submittedName>
</protein>
<feature type="domain" description="Rad50/SbcC-type AAA" evidence="2">
    <location>
        <begin position="289"/>
        <end position="369"/>
    </location>
</feature>
<gene>
    <name evidence="3" type="ORF">ACFO0C_47515</name>
</gene>